<evidence type="ECO:0000256" key="1">
    <source>
        <dbReference type="ARBA" id="ARBA00022737"/>
    </source>
</evidence>
<gene>
    <name evidence="3" type="ORF">CERSUDRAFT_123781</name>
</gene>
<proteinExistence type="predicted"/>
<dbReference type="HOGENOM" id="CLU_000288_6_14_1"/>
<feature type="domain" description="Nephrocystin 3-like N-terminal" evidence="2">
    <location>
        <begin position="288"/>
        <end position="445"/>
    </location>
</feature>
<protein>
    <recommendedName>
        <fullName evidence="2">Nephrocystin 3-like N-terminal domain-containing protein</fullName>
    </recommendedName>
</protein>
<dbReference type="Pfam" id="PF24883">
    <property type="entry name" value="NPHP3_N"/>
    <property type="match status" value="1"/>
</dbReference>
<reference evidence="3 4" key="1">
    <citation type="journal article" date="2012" name="Proc. Natl. Acad. Sci. U.S.A.">
        <title>Comparative genomics of Ceriporiopsis subvermispora and Phanerochaete chrysosporium provide insight into selective ligninolysis.</title>
        <authorList>
            <person name="Fernandez-Fueyo E."/>
            <person name="Ruiz-Duenas F.J."/>
            <person name="Ferreira P."/>
            <person name="Floudas D."/>
            <person name="Hibbett D.S."/>
            <person name="Canessa P."/>
            <person name="Larrondo L.F."/>
            <person name="James T.Y."/>
            <person name="Seelenfreund D."/>
            <person name="Lobos S."/>
            <person name="Polanco R."/>
            <person name="Tello M."/>
            <person name="Honda Y."/>
            <person name="Watanabe T."/>
            <person name="Watanabe T."/>
            <person name="Ryu J.S."/>
            <person name="Kubicek C.P."/>
            <person name="Schmoll M."/>
            <person name="Gaskell J."/>
            <person name="Hammel K.E."/>
            <person name="St John F.J."/>
            <person name="Vanden Wymelenberg A."/>
            <person name="Sabat G."/>
            <person name="Splinter BonDurant S."/>
            <person name="Syed K."/>
            <person name="Yadav J.S."/>
            <person name="Doddapaneni H."/>
            <person name="Subramanian V."/>
            <person name="Lavin J.L."/>
            <person name="Oguiza J.A."/>
            <person name="Perez G."/>
            <person name="Pisabarro A.G."/>
            <person name="Ramirez L."/>
            <person name="Santoyo F."/>
            <person name="Master E."/>
            <person name="Coutinho P.M."/>
            <person name="Henrissat B."/>
            <person name="Lombard V."/>
            <person name="Magnuson J.K."/>
            <person name="Kuees U."/>
            <person name="Hori C."/>
            <person name="Igarashi K."/>
            <person name="Samejima M."/>
            <person name="Held B.W."/>
            <person name="Barry K.W."/>
            <person name="LaButti K.M."/>
            <person name="Lapidus A."/>
            <person name="Lindquist E.A."/>
            <person name="Lucas S.M."/>
            <person name="Riley R."/>
            <person name="Salamov A.A."/>
            <person name="Hoffmeister D."/>
            <person name="Schwenk D."/>
            <person name="Hadar Y."/>
            <person name="Yarden O."/>
            <person name="de Vries R.P."/>
            <person name="Wiebenga A."/>
            <person name="Stenlid J."/>
            <person name="Eastwood D."/>
            <person name="Grigoriev I.V."/>
            <person name="Berka R.M."/>
            <person name="Blanchette R.A."/>
            <person name="Kersten P."/>
            <person name="Martinez A.T."/>
            <person name="Vicuna R."/>
            <person name="Cullen D."/>
        </authorList>
    </citation>
    <scope>NUCLEOTIDE SEQUENCE [LARGE SCALE GENOMIC DNA]</scope>
    <source>
        <strain evidence="3 4">B</strain>
    </source>
</reference>
<keyword evidence="4" id="KW-1185">Reference proteome</keyword>
<evidence type="ECO:0000313" key="3">
    <source>
        <dbReference type="EMBL" id="EMD36698.1"/>
    </source>
</evidence>
<organism evidence="3 4">
    <name type="scientific">Ceriporiopsis subvermispora (strain B)</name>
    <name type="common">White-rot fungus</name>
    <name type="synonym">Gelatoporia subvermispora</name>
    <dbReference type="NCBI Taxonomy" id="914234"/>
    <lineage>
        <taxon>Eukaryota</taxon>
        <taxon>Fungi</taxon>
        <taxon>Dikarya</taxon>
        <taxon>Basidiomycota</taxon>
        <taxon>Agaricomycotina</taxon>
        <taxon>Agaricomycetes</taxon>
        <taxon>Polyporales</taxon>
        <taxon>Gelatoporiaceae</taxon>
        <taxon>Gelatoporia</taxon>
    </lineage>
</organism>
<dbReference type="EMBL" id="KB445797">
    <property type="protein sequence ID" value="EMD36698.1"/>
    <property type="molecule type" value="Genomic_DNA"/>
</dbReference>
<dbReference type="InterPro" id="IPR056884">
    <property type="entry name" value="NPHP3-like_N"/>
</dbReference>
<dbReference type="OrthoDB" id="3266532at2759"/>
<evidence type="ECO:0000259" key="2">
    <source>
        <dbReference type="Pfam" id="PF24883"/>
    </source>
</evidence>
<sequence>MRCIDTPRVNRLSQHLAHTKGFTPDAFYSLSQHAMPYATLGARPPTGPLERLRQRFRRREENRDLATVSSVHTLIQGLNIANRVFSAPSERSSEALPVGLRINALAERISTMKADPRDRQDTMNTIKGLENSLNETLRQISSFAHAQPYVQSCKDTASQTTALIKRAAILAITLQGIVQSEETQRRRFYERPWFSRSDTSDTGNLNNIRQRIDSAMRDANIPWDFEIRDALAHMAADLEKHRNLELNEDIWAALNALSPADASYKSFENEESCVLTGTRSAMLKYLVQWATKRGSKERVLVLYDQAGQVKSSISHAFCRQLPEGVLGASFLFLRMSAERSDAHRVFPTIAYQLAESIPSLRLRIANAALKHHPGRGQALEHQLRTLILSPLKNLRDSATRSTLVFVLDAVHECANTPVFIVPLMLRLLCQAAHEIPFLRILITTRPESYILDAIHPSDHLGSIRWRYMPQDEDVGSHVRLFIEIAFRNAAPGRFQLLMDRPNAMEELIVLSDGRITWARAAVRLIFQDTQLATRFYDILLVYHRTFVSRGGDVGFDDLYMTFLKSSFERFEEDEERMYRIHQVLAWSVTKLYTASKDLPADYLSILGISAEIVKYVTERLRLIRACLPSFLQFLTDPTRCIDLAFLVDSPSGHALIAASLLDFLAGKNWNKGLMRDYAKDHWDGHLLQARYTPELGRALRGFVETHLEDWLWHQVPFFFQLPAQLRPVDVCVQIRNWYEKNGPVDGLVAALDGIINRRVRSLIVEAAESTDYRESNLRQIGQWVAANFYVLDGEVIYTMSHWGGLRM</sequence>
<name>M2QI25_CERS8</name>
<dbReference type="Proteomes" id="UP000016930">
    <property type="component" value="Unassembled WGS sequence"/>
</dbReference>
<keyword evidence="1" id="KW-0677">Repeat</keyword>
<evidence type="ECO:0000313" key="4">
    <source>
        <dbReference type="Proteomes" id="UP000016930"/>
    </source>
</evidence>
<dbReference type="PANTHER" id="PTHR10039">
    <property type="entry name" value="AMELOGENIN"/>
    <property type="match status" value="1"/>
</dbReference>
<dbReference type="AlphaFoldDB" id="M2QI25"/>
<accession>M2QI25</accession>